<dbReference type="CDD" id="cd06580">
    <property type="entry name" value="TM_PBP1_transp_TpRbsC_like"/>
    <property type="match status" value="1"/>
</dbReference>
<keyword evidence="4 6" id="KW-1133">Transmembrane helix</keyword>
<dbReference type="PANTHER" id="PTHR47089">
    <property type="entry name" value="ABC TRANSPORTER, PERMEASE PROTEIN"/>
    <property type="match status" value="1"/>
</dbReference>
<keyword evidence="2" id="KW-1003">Cell membrane</keyword>
<proteinExistence type="predicted"/>
<evidence type="ECO:0000256" key="3">
    <source>
        <dbReference type="ARBA" id="ARBA00022692"/>
    </source>
</evidence>
<dbReference type="InterPro" id="IPR001851">
    <property type="entry name" value="ABC_transp_permease"/>
</dbReference>
<feature type="transmembrane region" description="Helical" evidence="6">
    <location>
        <begin position="60"/>
        <end position="81"/>
    </location>
</feature>
<feature type="transmembrane region" description="Helical" evidence="6">
    <location>
        <begin position="268"/>
        <end position="287"/>
    </location>
</feature>
<evidence type="ECO:0000256" key="4">
    <source>
        <dbReference type="ARBA" id="ARBA00022989"/>
    </source>
</evidence>
<dbReference type="Proteomes" id="UP001169242">
    <property type="component" value="Unassembled WGS sequence"/>
</dbReference>
<evidence type="ECO:0000313" key="8">
    <source>
        <dbReference type="Proteomes" id="UP001169242"/>
    </source>
</evidence>
<dbReference type="RefSeq" id="WP_271012283.1">
    <property type="nucleotide sequence ID" value="NZ_JAQIFT010000043.1"/>
</dbReference>
<keyword evidence="5 6" id="KW-0472">Membrane</keyword>
<evidence type="ECO:0000256" key="2">
    <source>
        <dbReference type="ARBA" id="ARBA00022475"/>
    </source>
</evidence>
<keyword evidence="3 6" id="KW-0812">Transmembrane</keyword>
<dbReference type="GO" id="GO:0005886">
    <property type="term" value="C:plasma membrane"/>
    <property type="evidence" value="ECO:0007669"/>
    <property type="project" value="UniProtKB-SubCell"/>
</dbReference>
<feature type="transmembrane region" description="Helical" evidence="6">
    <location>
        <begin position="242"/>
        <end position="262"/>
    </location>
</feature>
<comment type="subcellular location">
    <subcellularLocation>
        <location evidence="1">Cell membrane</location>
        <topology evidence="1">Multi-pass membrane protein</topology>
    </subcellularLocation>
</comment>
<feature type="transmembrane region" description="Helical" evidence="6">
    <location>
        <begin position="88"/>
        <end position="108"/>
    </location>
</feature>
<organism evidence="7 8">
    <name type="scientific">Holtiella tumoricola</name>
    <dbReference type="NCBI Taxonomy" id="3018743"/>
    <lineage>
        <taxon>Bacteria</taxon>
        <taxon>Bacillati</taxon>
        <taxon>Bacillota</taxon>
        <taxon>Clostridia</taxon>
        <taxon>Lachnospirales</taxon>
        <taxon>Cellulosilyticaceae</taxon>
        <taxon>Holtiella</taxon>
    </lineage>
</organism>
<name>A0AA42DN60_9FIRM</name>
<keyword evidence="8" id="KW-1185">Reference proteome</keyword>
<evidence type="ECO:0000313" key="7">
    <source>
        <dbReference type="EMBL" id="MDA3731984.1"/>
    </source>
</evidence>
<feature type="transmembrane region" description="Helical" evidence="6">
    <location>
        <begin position="193"/>
        <end position="213"/>
    </location>
</feature>
<evidence type="ECO:0000256" key="1">
    <source>
        <dbReference type="ARBA" id="ARBA00004651"/>
    </source>
</evidence>
<dbReference type="AlphaFoldDB" id="A0AA42DN60"/>
<dbReference type="GO" id="GO:0022857">
    <property type="term" value="F:transmembrane transporter activity"/>
    <property type="evidence" value="ECO:0007669"/>
    <property type="project" value="InterPro"/>
</dbReference>
<comment type="caution">
    <text evidence="7">The sequence shown here is derived from an EMBL/GenBank/DDBJ whole genome shotgun (WGS) entry which is preliminary data.</text>
</comment>
<feature type="transmembrane region" description="Helical" evidence="6">
    <location>
        <begin position="294"/>
        <end position="313"/>
    </location>
</feature>
<accession>A0AA42DN60</accession>
<protein>
    <submittedName>
        <fullName evidence="7">ABC transporter permease</fullName>
    </submittedName>
</protein>
<dbReference type="Pfam" id="PF02653">
    <property type="entry name" value="BPD_transp_2"/>
    <property type="match status" value="1"/>
</dbReference>
<evidence type="ECO:0000256" key="5">
    <source>
        <dbReference type="ARBA" id="ARBA00023136"/>
    </source>
</evidence>
<dbReference type="PANTHER" id="PTHR47089:SF1">
    <property type="entry name" value="GUANOSINE ABC TRANSPORTER PERMEASE PROTEIN NUPP"/>
    <property type="match status" value="1"/>
</dbReference>
<evidence type="ECO:0000256" key="6">
    <source>
        <dbReference type="SAM" id="Phobius"/>
    </source>
</evidence>
<feature type="transmembrane region" description="Helical" evidence="6">
    <location>
        <begin position="325"/>
        <end position="343"/>
    </location>
</feature>
<feature type="transmembrane region" description="Helical" evidence="6">
    <location>
        <begin position="21"/>
        <end position="40"/>
    </location>
</feature>
<dbReference type="EMBL" id="JAQIFT010000043">
    <property type="protein sequence ID" value="MDA3731984.1"/>
    <property type="molecule type" value="Genomic_DNA"/>
</dbReference>
<gene>
    <name evidence="7" type="ORF">PBV87_10880</name>
</gene>
<feature type="transmembrane region" description="Helical" evidence="6">
    <location>
        <begin position="148"/>
        <end position="166"/>
    </location>
</feature>
<reference evidence="7" key="1">
    <citation type="journal article" date="2023" name="Int. J. Syst. Evol. Microbiol.">
        <title>&lt;i&gt;Holtiella tumoricola&lt;/i&gt; gen. nov. sp. nov., isolated from a human clinical sample.</title>
        <authorList>
            <person name="Allen-Vercoe E."/>
            <person name="Daigneault M.C."/>
            <person name="Vancuren S.J."/>
            <person name="Cochrane K."/>
            <person name="O'Neal L.L."/>
            <person name="Sankaranarayanan K."/>
            <person name="Lawson P.A."/>
        </authorList>
    </citation>
    <scope>NUCLEOTIDE SEQUENCE</scope>
    <source>
        <strain evidence="7">CC70A</strain>
    </source>
</reference>
<sequence>MQIRVSKNGAISAKKKVAITGLAIVLAIILTSVFIGVMGHNPFEVYASMLEGCFGSAHRFRQTVITAIPLIITAVGIAVAFRMKFWNIGAEGQILMGGFAATFAALYFKDLPAIILIPLMIILGMIGGGIWALIPAMLKAKFGTNETIVTLMMNYIALKWIVYLQYGPWKDPAAMGFPKIANFTDNAILPKVFGIHMGWIIAIVLVIGIHVLINHTKAGYEIQVLGESENTAKYAGMNVRKIMIFAMLLSGGICGLTGMIQASAVNNTLTMDLTAGVGYTAIIIAWLANLKSPWIVVVSVFFAILTQGASYIQTAYQIPQAAAEIIQGVVLFCVLGSQFFINYKVHFEKEVAKEAM</sequence>
<feature type="transmembrane region" description="Helical" evidence="6">
    <location>
        <begin position="114"/>
        <end position="136"/>
    </location>
</feature>